<organism evidence="1 2">
    <name type="scientific">Jaapia argillacea MUCL 33604</name>
    <dbReference type="NCBI Taxonomy" id="933084"/>
    <lineage>
        <taxon>Eukaryota</taxon>
        <taxon>Fungi</taxon>
        <taxon>Dikarya</taxon>
        <taxon>Basidiomycota</taxon>
        <taxon>Agaricomycotina</taxon>
        <taxon>Agaricomycetes</taxon>
        <taxon>Agaricomycetidae</taxon>
        <taxon>Jaapiales</taxon>
        <taxon>Jaapiaceae</taxon>
        <taxon>Jaapia</taxon>
    </lineage>
</organism>
<reference evidence="2" key="1">
    <citation type="journal article" date="2014" name="Proc. Natl. Acad. Sci. U.S.A.">
        <title>Extensive sampling of basidiomycete genomes demonstrates inadequacy of the white-rot/brown-rot paradigm for wood decay fungi.</title>
        <authorList>
            <person name="Riley R."/>
            <person name="Salamov A.A."/>
            <person name="Brown D.W."/>
            <person name="Nagy L.G."/>
            <person name="Floudas D."/>
            <person name="Held B.W."/>
            <person name="Levasseur A."/>
            <person name="Lombard V."/>
            <person name="Morin E."/>
            <person name="Otillar R."/>
            <person name="Lindquist E.A."/>
            <person name="Sun H."/>
            <person name="LaButti K.M."/>
            <person name="Schmutz J."/>
            <person name="Jabbour D."/>
            <person name="Luo H."/>
            <person name="Baker S.E."/>
            <person name="Pisabarro A.G."/>
            <person name="Walton J.D."/>
            <person name="Blanchette R.A."/>
            <person name="Henrissat B."/>
            <person name="Martin F."/>
            <person name="Cullen D."/>
            <person name="Hibbett D.S."/>
            <person name="Grigoriev I.V."/>
        </authorList>
    </citation>
    <scope>NUCLEOTIDE SEQUENCE [LARGE SCALE GENOMIC DNA]</scope>
    <source>
        <strain evidence="2">MUCL 33604</strain>
    </source>
</reference>
<keyword evidence="2" id="KW-1185">Reference proteome</keyword>
<dbReference type="InParanoid" id="A0A067PPC4"/>
<protein>
    <submittedName>
        <fullName evidence="1">Uncharacterized protein</fullName>
    </submittedName>
</protein>
<dbReference type="HOGENOM" id="CLU_2961101_0_0_1"/>
<proteinExistence type="predicted"/>
<evidence type="ECO:0000313" key="1">
    <source>
        <dbReference type="EMBL" id="KDQ53147.1"/>
    </source>
</evidence>
<accession>A0A067PPC4</accession>
<feature type="non-terminal residue" evidence="1">
    <location>
        <position position="1"/>
    </location>
</feature>
<name>A0A067PPC4_9AGAM</name>
<dbReference type="Proteomes" id="UP000027265">
    <property type="component" value="Unassembled WGS sequence"/>
</dbReference>
<dbReference type="EMBL" id="KL197735">
    <property type="protein sequence ID" value="KDQ53147.1"/>
    <property type="molecule type" value="Genomic_DNA"/>
</dbReference>
<evidence type="ECO:0000313" key="2">
    <source>
        <dbReference type="Proteomes" id="UP000027265"/>
    </source>
</evidence>
<dbReference type="AlphaFoldDB" id="A0A067PPC4"/>
<dbReference type="PROSITE" id="PS51257">
    <property type="entry name" value="PROKAR_LIPOPROTEIN"/>
    <property type="match status" value="1"/>
</dbReference>
<sequence length="59" mass="6419">MFRCPLATESTSSQPPFSFGTLAACSQSLTSHAPLLNFRSERTRVQKGYLLPKVTKCGA</sequence>
<gene>
    <name evidence="1" type="ORF">JAAARDRAFT_39512</name>
</gene>